<accession>A0A4D8PYG8</accession>
<evidence type="ECO:0000313" key="1">
    <source>
        <dbReference type="EMBL" id="QCO02853.1"/>
    </source>
</evidence>
<reference evidence="1 2" key="1">
    <citation type="submission" date="2018-09" db="EMBL/GenBank/DDBJ databases">
        <title>Whole genome based analysis of evolution and adaptive divergence in Indian and Brazilian strains of Azospirillum brasilense.</title>
        <authorList>
            <person name="Singh C."/>
            <person name="Tripathi A.K."/>
        </authorList>
    </citation>
    <scope>NUCLEOTIDE SEQUENCE [LARGE SCALE GENOMIC DNA]</scope>
    <source>
        <strain evidence="1 2">MTCC4036</strain>
    </source>
</reference>
<organism evidence="1 2">
    <name type="scientific">Azospirillum brasilense</name>
    <dbReference type="NCBI Taxonomy" id="192"/>
    <lineage>
        <taxon>Bacteria</taxon>
        <taxon>Pseudomonadati</taxon>
        <taxon>Pseudomonadota</taxon>
        <taxon>Alphaproteobacteria</taxon>
        <taxon>Rhodospirillales</taxon>
        <taxon>Azospirillaceae</taxon>
        <taxon>Azospirillum</taxon>
    </lineage>
</organism>
<proteinExistence type="predicted"/>
<dbReference type="AlphaFoldDB" id="A0A4D8PYG8"/>
<dbReference type="Proteomes" id="UP000298596">
    <property type="component" value="Chromosome"/>
</dbReference>
<protein>
    <submittedName>
        <fullName evidence="1">Uncharacterized protein</fullName>
    </submittedName>
</protein>
<name>A0A4D8PYG8_AZOBR</name>
<sequence>MCGLLGGPLVLRRPSFGIPQIVLPLTIPAEAQIELDLRSEEAVEATPTISQQSAEAGVHVPPEHRRVRFPKPDVKPWVLDFVRLLLGSERQPEEAFRKIIRLDGLSEDQPLPTLEQTWVRPQLLAVAMEKVVVRLTRTDRITP</sequence>
<gene>
    <name evidence="1" type="ORF">D3867_13040</name>
</gene>
<evidence type="ECO:0000313" key="2">
    <source>
        <dbReference type="Proteomes" id="UP000298596"/>
    </source>
</evidence>
<dbReference type="EMBL" id="CP032330">
    <property type="protein sequence ID" value="QCO02853.1"/>
    <property type="molecule type" value="Genomic_DNA"/>
</dbReference>